<gene>
    <name evidence="1" type="ordered locus">MA_2607</name>
</gene>
<dbReference type="EMBL" id="AE010299">
    <property type="protein sequence ID" value="AAM05988.1"/>
    <property type="molecule type" value="Genomic_DNA"/>
</dbReference>
<dbReference type="AlphaFoldDB" id="Q8TMP6"/>
<proteinExistence type="predicted"/>
<reference evidence="1 2" key="1">
    <citation type="journal article" date="2002" name="Genome Res.">
        <title>The genome of Methanosarcina acetivorans reveals extensive metabolic and physiological diversity.</title>
        <authorList>
            <person name="Galagan J.E."/>
            <person name="Nusbaum C."/>
            <person name="Roy A."/>
            <person name="Endrizzi M.G."/>
            <person name="Macdonald P."/>
            <person name="FitzHugh W."/>
            <person name="Calvo S."/>
            <person name="Engels R."/>
            <person name="Smirnov S."/>
            <person name="Atnoor D."/>
            <person name="Brown A."/>
            <person name="Allen N."/>
            <person name="Naylor J."/>
            <person name="Stange-Thomann N."/>
            <person name="DeArellano K."/>
            <person name="Johnson R."/>
            <person name="Linton L."/>
            <person name="McEwan P."/>
            <person name="McKernan K."/>
            <person name="Talamas J."/>
            <person name="Tirrell A."/>
            <person name="Ye W."/>
            <person name="Zimmer A."/>
            <person name="Barber R.D."/>
            <person name="Cann I."/>
            <person name="Graham D.E."/>
            <person name="Grahame D.A."/>
            <person name="Guss A."/>
            <person name="Hedderich R."/>
            <person name="Ingram-Smith C."/>
            <person name="Kuettner C.H."/>
            <person name="Krzycki J.A."/>
            <person name="Leigh J.A."/>
            <person name="Li W."/>
            <person name="Liu J."/>
            <person name="Mukhopadhyay B."/>
            <person name="Reeve J.N."/>
            <person name="Smith K."/>
            <person name="Springer T.A."/>
            <person name="Umayam L.A."/>
            <person name="White O."/>
            <person name="White R.H."/>
            <person name="de Macario E.C."/>
            <person name="Ferry J.G."/>
            <person name="Jarrell K.F."/>
            <person name="Jing H."/>
            <person name="Macario A.J.L."/>
            <person name="Paulsen I."/>
            <person name="Pritchett M."/>
            <person name="Sowers K.R."/>
            <person name="Swanson R.V."/>
            <person name="Zinder S.H."/>
            <person name="Lander E."/>
            <person name="Metcalf W.W."/>
            <person name="Birren B."/>
        </authorList>
    </citation>
    <scope>NUCLEOTIDE SEQUENCE [LARGE SCALE GENOMIC DNA]</scope>
    <source>
        <strain evidence="2">ATCC 35395 / DSM 2834 / JCM 12185 / C2A</strain>
    </source>
</reference>
<dbReference type="KEGG" id="mac:MA_2607"/>
<dbReference type="PhylomeDB" id="Q8TMP6"/>
<keyword evidence="2" id="KW-1185">Reference proteome</keyword>
<evidence type="ECO:0000313" key="2">
    <source>
        <dbReference type="Proteomes" id="UP000002487"/>
    </source>
</evidence>
<name>Q8TMP6_METAC</name>
<dbReference type="InParanoid" id="Q8TMP6"/>
<dbReference type="Pfam" id="PF25941">
    <property type="entry name" value="PDDEXK_16"/>
    <property type="match status" value="1"/>
</dbReference>
<accession>Q8TMP6</accession>
<sequence length="150" mass="16794">MFPLCGVHICTLRNGRGGEGMNPESNALASNNGIEMENIIKALYPEAEFHYKGIIDFSIDGVQVEVKSCQEKINDTFSDKKHRGKPRSGRFNFSDLQHQTLIENSGEYIFLVHRGGIPIIYLRVPAVKLNLGEFTGVKAVCWRTILKEAV</sequence>
<evidence type="ECO:0000313" key="1">
    <source>
        <dbReference type="EMBL" id="AAM05988.1"/>
    </source>
</evidence>
<dbReference type="InterPro" id="IPR058715">
    <property type="entry name" value="PDDEXK_nuclease-rel"/>
</dbReference>
<dbReference type="EnsemblBacteria" id="AAM05988">
    <property type="protein sequence ID" value="AAM05988"/>
    <property type="gene ID" value="MA_2607"/>
</dbReference>
<dbReference type="Proteomes" id="UP000002487">
    <property type="component" value="Chromosome"/>
</dbReference>
<organism evidence="1 2">
    <name type="scientific">Methanosarcina acetivorans (strain ATCC 35395 / DSM 2834 / JCM 12185 / C2A)</name>
    <dbReference type="NCBI Taxonomy" id="188937"/>
    <lineage>
        <taxon>Archaea</taxon>
        <taxon>Methanobacteriati</taxon>
        <taxon>Methanobacteriota</taxon>
        <taxon>Stenosarchaea group</taxon>
        <taxon>Methanomicrobia</taxon>
        <taxon>Methanosarcinales</taxon>
        <taxon>Methanosarcinaceae</taxon>
        <taxon>Methanosarcina</taxon>
    </lineage>
</organism>
<protein>
    <recommendedName>
        <fullName evidence="3">Protein NO VEIN C-terminal domain-containing protein</fullName>
    </recommendedName>
</protein>
<evidence type="ECO:0008006" key="3">
    <source>
        <dbReference type="Google" id="ProtNLM"/>
    </source>
</evidence>
<dbReference type="HOGENOM" id="CLU_161128_0_0_2"/>